<dbReference type="AlphaFoldDB" id="A0A067NBC2"/>
<dbReference type="Proteomes" id="UP000027073">
    <property type="component" value="Unassembled WGS sequence"/>
</dbReference>
<dbReference type="Pfam" id="PF08100">
    <property type="entry name" value="Dimerisation"/>
    <property type="match status" value="1"/>
</dbReference>
<dbReference type="InterPro" id="IPR036390">
    <property type="entry name" value="WH_DNA-bd_sf"/>
</dbReference>
<evidence type="ECO:0000256" key="1">
    <source>
        <dbReference type="ARBA" id="ARBA00022603"/>
    </source>
</evidence>
<reference evidence="7" key="1">
    <citation type="journal article" date="2014" name="Proc. Natl. Acad. Sci. U.S.A.">
        <title>Extensive sampling of basidiomycete genomes demonstrates inadequacy of the white-rot/brown-rot paradigm for wood decay fungi.</title>
        <authorList>
            <person name="Riley R."/>
            <person name="Salamov A.A."/>
            <person name="Brown D.W."/>
            <person name="Nagy L.G."/>
            <person name="Floudas D."/>
            <person name="Held B.W."/>
            <person name="Levasseur A."/>
            <person name="Lombard V."/>
            <person name="Morin E."/>
            <person name="Otillar R."/>
            <person name="Lindquist E.A."/>
            <person name="Sun H."/>
            <person name="LaButti K.M."/>
            <person name="Schmutz J."/>
            <person name="Jabbour D."/>
            <person name="Luo H."/>
            <person name="Baker S.E."/>
            <person name="Pisabarro A.G."/>
            <person name="Walton J.D."/>
            <person name="Blanchette R.A."/>
            <person name="Henrissat B."/>
            <person name="Martin F."/>
            <person name="Cullen D."/>
            <person name="Hibbett D.S."/>
            <person name="Grigoriev I.V."/>
        </authorList>
    </citation>
    <scope>NUCLEOTIDE SEQUENCE [LARGE SCALE GENOMIC DNA]</scope>
    <source>
        <strain evidence="7">PC15</strain>
    </source>
</reference>
<dbReference type="Gene3D" id="1.10.10.10">
    <property type="entry name" value="Winged helix-like DNA-binding domain superfamily/Winged helix DNA-binding domain"/>
    <property type="match status" value="1"/>
</dbReference>
<keyword evidence="3" id="KW-0949">S-adenosyl-L-methionine</keyword>
<dbReference type="OrthoDB" id="1606438at2759"/>
<dbReference type="InterPro" id="IPR001077">
    <property type="entry name" value="COMT_C"/>
</dbReference>
<dbReference type="PANTHER" id="PTHR43712:SF2">
    <property type="entry name" value="O-METHYLTRANSFERASE CICE"/>
    <property type="match status" value="1"/>
</dbReference>
<feature type="domain" description="O-methyltransferase C-terminal" evidence="4">
    <location>
        <begin position="260"/>
        <end position="427"/>
    </location>
</feature>
<dbReference type="Gene3D" id="3.40.50.150">
    <property type="entry name" value="Vaccinia Virus protein VP39"/>
    <property type="match status" value="1"/>
</dbReference>
<evidence type="ECO:0000259" key="5">
    <source>
        <dbReference type="Pfam" id="PF08100"/>
    </source>
</evidence>
<dbReference type="GO" id="GO:0046983">
    <property type="term" value="F:protein dimerization activity"/>
    <property type="evidence" value="ECO:0007669"/>
    <property type="project" value="InterPro"/>
</dbReference>
<protein>
    <submittedName>
        <fullName evidence="6">Uncharacterized protein</fullName>
    </submittedName>
</protein>
<dbReference type="GO" id="GO:0008171">
    <property type="term" value="F:O-methyltransferase activity"/>
    <property type="evidence" value="ECO:0007669"/>
    <property type="project" value="InterPro"/>
</dbReference>
<dbReference type="VEuPathDB" id="FungiDB:PLEOSDRAFT_1058320"/>
<dbReference type="GO" id="GO:0032259">
    <property type="term" value="P:methylation"/>
    <property type="evidence" value="ECO:0007669"/>
    <property type="project" value="UniProtKB-KW"/>
</dbReference>
<dbReference type="SUPFAM" id="SSF53335">
    <property type="entry name" value="S-adenosyl-L-methionine-dependent methyltransferases"/>
    <property type="match status" value="1"/>
</dbReference>
<dbReference type="SUPFAM" id="SSF46785">
    <property type="entry name" value="Winged helix' DNA-binding domain"/>
    <property type="match status" value="1"/>
</dbReference>
<feature type="domain" description="O-methyltransferase dimerisation" evidence="5">
    <location>
        <begin position="82"/>
        <end position="157"/>
    </location>
</feature>
<dbReference type="InParanoid" id="A0A067NBC2"/>
<dbReference type="PANTHER" id="PTHR43712">
    <property type="entry name" value="PUTATIVE (AFU_ORTHOLOGUE AFUA_4G14580)-RELATED"/>
    <property type="match status" value="1"/>
</dbReference>
<dbReference type="InterPro" id="IPR012967">
    <property type="entry name" value="COMT_dimerisation"/>
</dbReference>
<gene>
    <name evidence="6" type="ORF">PLEOSDRAFT_1058320</name>
</gene>
<evidence type="ECO:0000256" key="2">
    <source>
        <dbReference type="ARBA" id="ARBA00022679"/>
    </source>
</evidence>
<evidence type="ECO:0000259" key="4">
    <source>
        <dbReference type="Pfam" id="PF00891"/>
    </source>
</evidence>
<sequence>MAQSERVEKLLATIQILQDAATGLVKEWQKEDKASQQEDWVGSKLPSVEIYNATRTIMASCGLIGELVDEPQSRLLTVACEYFEARALHIASEHRIADLVANADPKVGVHIDVLAKATGIDSRKLARVLRTLCSAHIFAEVQNDHFANNSVSKTLVHNEPLRAYIVSLALDIYSASDKLPQILVDPIKGKSNDVKVTAFQEALNTKLSRWEWLEEGVKQPDGTVTRRPELDIFGLAMLGGGRVLGTPLYYDFPWESLGNSLIVDVGGGVGGMSMDLAKRYPNLRFVVQDRAQVITQARTVWEKEFPQALENRVTLMPHNFFDENPVKGPDAFLLRYILHDWEDDRCVDILKGLTPSMGPNTRVLIADQVMNTTVGCPELQSAPAPLPANYGAFTKFAHCRDLDMMTIINGMERTPAMVRDLAHRAGLELSRIWECRGIVSFCELRLPQSA</sequence>
<evidence type="ECO:0000313" key="6">
    <source>
        <dbReference type="EMBL" id="KDQ24255.1"/>
    </source>
</evidence>
<evidence type="ECO:0000256" key="3">
    <source>
        <dbReference type="ARBA" id="ARBA00022691"/>
    </source>
</evidence>
<organism evidence="6 7">
    <name type="scientific">Pleurotus ostreatus (strain PC15)</name>
    <name type="common">Oyster mushroom</name>
    <dbReference type="NCBI Taxonomy" id="1137138"/>
    <lineage>
        <taxon>Eukaryota</taxon>
        <taxon>Fungi</taxon>
        <taxon>Dikarya</taxon>
        <taxon>Basidiomycota</taxon>
        <taxon>Agaricomycotina</taxon>
        <taxon>Agaricomycetes</taxon>
        <taxon>Agaricomycetidae</taxon>
        <taxon>Agaricales</taxon>
        <taxon>Pleurotineae</taxon>
        <taxon>Pleurotaceae</taxon>
        <taxon>Pleurotus</taxon>
    </lineage>
</organism>
<dbReference type="InterPro" id="IPR016461">
    <property type="entry name" value="COMT-like"/>
</dbReference>
<dbReference type="Pfam" id="PF00891">
    <property type="entry name" value="Methyltransf_2"/>
    <property type="match status" value="1"/>
</dbReference>
<evidence type="ECO:0000313" key="7">
    <source>
        <dbReference type="Proteomes" id="UP000027073"/>
    </source>
</evidence>
<dbReference type="HOGENOM" id="CLU_005533_0_1_1"/>
<dbReference type="InterPro" id="IPR036388">
    <property type="entry name" value="WH-like_DNA-bd_sf"/>
</dbReference>
<proteinExistence type="predicted"/>
<dbReference type="InterPro" id="IPR029063">
    <property type="entry name" value="SAM-dependent_MTases_sf"/>
</dbReference>
<name>A0A067NBC2_PLEO1</name>
<keyword evidence="1" id="KW-0489">Methyltransferase</keyword>
<dbReference type="EMBL" id="KL198011">
    <property type="protein sequence ID" value="KDQ24255.1"/>
    <property type="molecule type" value="Genomic_DNA"/>
</dbReference>
<dbReference type="PROSITE" id="PS51683">
    <property type="entry name" value="SAM_OMT_II"/>
    <property type="match status" value="1"/>
</dbReference>
<accession>A0A067NBC2</accession>
<keyword evidence="2" id="KW-0808">Transferase</keyword>